<dbReference type="GO" id="GO:0034975">
    <property type="term" value="P:protein folding in endoplasmic reticulum"/>
    <property type="evidence" value="ECO:0007669"/>
    <property type="project" value="TreeGrafter"/>
</dbReference>
<evidence type="ECO:0000259" key="13">
    <source>
        <dbReference type="Pfam" id="PF07774"/>
    </source>
</evidence>
<evidence type="ECO:0000256" key="6">
    <source>
        <dbReference type="ARBA" id="ARBA00022729"/>
    </source>
</evidence>
<dbReference type="SUPFAM" id="SSF50998">
    <property type="entry name" value="Quinoprotein alcohol dehydrogenase-like"/>
    <property type="match status" value="1"/>
</dbReference>
<evidence type="ECO:0000256" key="2">
    <source>
        <dbReference type="ARBA" id="ARBA00007904"/>
    </source>
</evidence>
<proteinExistence type="inferred from homology"/>
<dbReference type="PANTHER" id="PTHR21573">
    <property type="entry name" value="ER MEMBRANE PROTEIN COMPLEX SUBUNIT 1"/>
    <property type="match status" value="1"/>
</dbReference>
<keyword evidence="9" id="KW-0472">Membrane</keyword>
<feature type="signal peptide" evidence="12">
    <location>
        <begin position="1"/>
        <end position="23"/>
    </location>
</feature>
<evidence type="ECO:0000313" key="16">
    <source>
        <dbReference type="Proteomes" id="UP000521872"/>
    </source>
</evidence>
<dbReference type="InterPro" id="IPR011678">
    <property type="entry name" value="EMC1_C"/>
</dbReference>
<dbReference type="Gene3D" id="2.130.10.10">
    <property type="entry name" value="YVTN repeat-like/Quinoprotein amine dehydrogenase"/>
    <property type="match status" value="1"/>
</dbReference>
<dbReference type="Proteomes" id="UP000521872">
    <property type="component" value="Unassembled WGS sequence"/>
</dbReference>
<evidence type="ECO:0000256" key="12">
    <source>
        <dbReference type="SAM" id="SignalP"/>
    </source>
</evidence>
<evidence type="ECO:0000256" key="4">
    <source>
        <dbReference type="ARBA" id="ARBA00020824"/>
    </source>
</evidence>
<dbReference type="AlphaFoldDB" id="A0A8H4QJA3"/>
<comment type="caution">
    <text evidence="15">The sequence shown here is derived from an EMBL/GenBank/DDBJ whole genome shotgun (WGS) entry which is preliminary data.</text>
</comment>
<comment type="similarity">
    <text evidence="2">Belongs to the EMC1 family.</text>
</comment>
<dbReference type="InterPro" id="IPR015943">
    <property type="entry name" value="WD40/YVTN_repeat-like_dom_sf"/>
</dbReference>
<evidence type="ECO:0000256" key="7">
    <source>
        <dbReference type="ARBA" id="ARBA00022824"/>
    </source>
</evidence>
<feature type="chain" id="PRO_5034348333" description="ER membrane protein complex subunit 1" evidence="12">
    <location>
        <begin position="24"/>
        <end position="1030"/>
    </location>
</feature>
<dbReference type="SMART" id="SM00564">
    <property type="entry name" value="PQQ"/>
    <property type="match status" value="3"/>
</dbReference>
<organism evidence="15 16">
    <name type="scientific">Agrocybe pediades</name>
    <dbReference type="NCBI Taxonomy" id="84607"/>
    <lineage>
        <taxon>Eukaryota</taxon>
        <taxon>Fungi</taxon>
        <taxon>Dikarya</taxon>
        <taxon>Basidiomycota</taxon>
        <taxon>Agaricomycotina</taxon>
        <taxon>Agaricomycetes</taxon>
        <taxon>Agaricomycetidae</taxon>
        <taxon>Agaricales</taxon>
        <taxon>Agaricineae</taxon>
        <taxon>Strophariaceae</taxon>
        <taxon>Agrocybe</taxon>
    </lineage>
</organism>
<dbReference type="InterPro" id="IPR011047">
    <property type="entry name" value="Quinoprotein_ADH-like_sf"/>
</dbReference>
<feature type="region of interest" description="Disordered" evidence="11">
    <location>
        <begin position="493"/>
        <end position="514"/>
    </location>
</feature>
<keyword evidence="10" id="KW-0325">Glycoprotein</keyword>
<evidence type="ECO:0000256" key="8">
    <source>
        <dbReference type="ARBA" id="ARBA00022989"/>
    </source>
</evidence>
<evidence type="ECO:0000256" key="5">
    <source>
        <dbReference type="ARBA" id="ARBA00022692"/>
    </source>
</evidence>
<comment type="subunit">
    <text evidence="3">Component of the ER membrane protein complex (EMC).</text>
</comment>
<dbReference type="GO" id="GO:0072546">
    <property type="term" value="C:EMC complex"/>
    <property type="evidence" value="ECO:0007669"/>
    <property type="project" value="InterPro"/>
</dbReference>
<dbReference type="PANTHER" id="PTHR21573:SF0">
    <property type="entry name" value="ER MEMBRANE PROTEIN COMPLEX SUBUNIT 1"/>
    <property type="match status" value="1"/>
</dbReference>
<evidence type="ECO:0000256" key="1">
    <source>
        <dbReference type="ARBA" id="ARBA00004115"/>
    </source>
</evidence>
<evidence type="ECO:0000259" key="14">
    <source>
        <dbReference type="Pfam" id="PF25293"/>
    </source>
</evidence>
<feature type="region of interest" description="Disordered" evidence="11">
    <location>
        <begin position="761"/>
        <end position="784"/>
    </location>
</feature>
<feature type="domain" description="EMC1 first beta-propeller" evidence="14">
    <location>
        <begin position="23"/>
        <end position="228"/>
    </location>
</feature>
<dbReference type="InterPro" id="IPR018391">
    <property type="entry name" value="PQQ_b-propeller_rpt"/>
</dbReference>
<evidence type="ECO:0000256" key="10">
    <source>
        <dbReference type="ARBA" id="ARBA00023180"/>
    </source>
</evidence>
<gene>
    <name evidence="15" type="ORF">D9613_004025</name>
</gene>
<keyword evidence="16" id="KW-1185">Reference proteome</keyword>
<name>A0A8H4QJA3_9AGAR</name>
<protein>
    <recommendedName>
        <fullName evidence="4">ER membrane protein complex subunit 1</fullName>
    </recommendedName>
</protein>
<dbReference type="Pfam" id="PF25293">
    <property type="entry name" value="Beta-prop_EMC1_N"/>
    <property type="match status" value="1"/>
</dbReference>
<reference evidence="15 16" key="1">
    <citation type="submission" date="2019-12" db="EMBL/GenBank/DDBJ databases">
        <authorList>
            <person name="Floudas D."/>
            <person name="Bentzer J."/>
            <person name="Ahren D."/>
            <person name="Johansson T."/>
            <person name="Persson P."/>
            <person name="Tunlid A."/>
        </authorList>
    </citation>
    <scope>NUCLEOTIDE SEQUENCE [LARGE SCALE GENOMIC DNA]</scope>
    <source>
        <strain evidence="15 16">CBS 102.39</strain>
    </source>
</reference>
<dbReference type="InterPro" id="IPR058545">
    <property type="entry name" value="Beta-prop_EMC1_1st"/>
</dbReference>
<sequence length="1030" mass="112001">MRFFTTVVAVLSSVSLYVGTTWALHESDVGVVDWHKHMVGIPLSGSISTSPSFHLVNGKNIILTATTNNVLAALEPEDGSIIWRYIFDPEDRIAGYYKNATTVATLSGPGGAILRNFNALTGELLLEKRLHKPEIGALSEPLHLGKDVVFAPHSNQMYVLSNGCTISCIDGSTGEVIWSWTSPDQGSMVIHAKLTLSQSTLFATGFAKSTASFTLHATSLSLPTGELNTFVNIPSALADPLHQFILLTRPDLEKPIAIWLEQGAFRYVALTPDLLEKPRSVKGEGFARLVDIGLSEFGYAVVLRNDESSFVMRLEGMVGQAKPVWEFDDSKASEANADSRYAGVLDAHGRAHVSRVYWSHHHEKGAFDVFTAGQPHGFSTGAKTFAFNTKDHGIIGHVAVGVPDSAPIHLITTSTGSVQLWEQETLKWEREESLAAVVIAEFVEVPERATSVAGVMEEAQEGFVARVIRQIGDAQDFPRYLVNFVKRFATGSYASPSSPPPPPPTTSNSSEPEPFSRDTFGFRQLIIAATAFGKVYAIDSSTGTIVWSRVLGLGWAGQVGGRVQPVKVFVVKGVSEGGDVEVVLVAQRRASNTLVDTVAFHVNALTGSDVLGKSPDGEVLEGQDVIEGPLVEGYLLGGEKKVIVMFDEHLQVYLYPSNPSTIDYFSSVAHKLSFPLRTTIETRKRITGHQIQLSSDHHKSLAYPTWTLTLPLGEDVQAMIPQAKSGVPVASVGKVLGNRTTLYKYLDERLFVLLTVVNTPPPPPPATGSTPEDKPQPKPSHSQKCGIYVVDGAKGTVVYHAEVKAPGTPGANGKGGGCQVKAAFSENWLVYHYYEDEVEGGSVGGSKGYRMVSVEFYEGRKGDEKIMSSELTAYSNDTLNLSTYEQAYVFPYAITALATTSTKFGITSKDLIVATNNHRVQSFARRMLDPRRPNRKTTADEQEEFLIQYDPLLPNDPRRVLSHNYDVANVQKIITSPSLLESTSLVFAFGLDMFLTRVAPSNTFDVLSENFNKVQLVLTVTGLAAAILSF</sequence>
<keyword evidence="7" id="KW-0256">Endoplasmic reticulum</keyword>
<keyword evidence="5" id="KW-0812">Transmembrane</keyword>
<evidence type="ECO:0000256" key="11">
    <source>
        <dbReference type="SAM" id="MobiDB-lite"/>
    </source>
</evidence>
<accession>A0A8H4QJA3</accession>
<keyword evidence="8" id="KW-1133">Transmembrane helix</keyword>
<comment type="subcellular location">
    <subcellularLocation>
        <location evidence="1">Endoplasmic reticulum membrane</location>
        <topology evidence="1">Single-pass type I membrane protein</topology>
    </subcellularLocation>
</comment>
<evidence type="ECO:0000313" key="15">
    <source>
        <dbReference type="EMBL" id="KAF4611826.1"/>
    </source>
</evidence>
<evidence type="ECO:0000256" key="9">
    <source>
        <dbReference type="ARBA" id="ARBA00023136"/>
    </source>
</evidence>
<evidence type="ECO:0000256" key="3">
    <source>
        <dbReference type="ARBA" id="ARBA00011276"/>
    </source>
</evidence>
<dbReference type="EMBL" id="JAACJL010000057">
    <property type="protein sequence ID" value="KAF4611826.1"/>
    <property type="molecule type" value="Genomic_DNA"/>
</dbReference>
<keyword evidence="6 12" id="KW-0732">Signal</keyword>
<dbReference type="Pfam" id="PF07774">
    <property type="entry name" value="EMC1_C"/>
    <property type="match status" value="1"/>
</dbReference>
<dbReference type="InterPro" id="IPR026895">
    <property type="entry name" value="EMC1"/>
</dbReference>
<feature type="domain" description="ER membrane protein complex subunit 1 C-terminal" evidence="13">
    <location>
        <begin position="825"/>
        <end position="1028"/>
    </location>
</feature>